<dbReference type="AlphaFoldDB" id="A0A7J9LQZ4"/>
<keyword evidence="3" id="KW-1185">Reference proteome</keyword>
<sequence>MAFVVEDGTGADQSIQPPSKDLPPCYLFEN</sequence>
<gene>
    <name evidence="2" type="ORF">Goshw_026048</name>
</gene>
<dbReference type="EMBL" id="JABFAF010000007">
    <property type="protein sequence ID" value="MBA0861242.1"/>
    <property type="molecule type" value="Genomic_DNA"/>
</dbReference>
<dbReference type="Proteomes" id="UP000593576">
    <property type="component" value="Unassembled WGS sequence"/>
</dbReference>
<evidence type="ECO:0000313" key="3">
    <source>
        <dbReference type="Proteomes" id="UP000593576"/>
    </source>
</evidence>
<proteinExistence type="predicted"/>
<accession>A0A7J9LQZ4</accession>
<evidence type="ECO:0000256" key="1">
    <source>
        <dbReference type="SAM" id="MobiDB-lite"/>
    </source>
</evidence>
<feature type="region of interest" description="Disordered" evidence="1">
    <location>
        <begin position="1"/>
        <end position="30"/>
    </location>
</feature>
<comment type="caution">
    <text evidence="2">The sequence shown here is derived from an EMBL/GenBank/DDBJ whole genome shotgun (WGS) entry which is preliminary data.</text>
</comment>
<reference evidence="2 3" key="1">
    <citation type="journal article" date="2019" name="Genome Biol. Evol.">
        <title>Insights into the evolution of the New World diploid cottons (Gossypium, subgenus Houzingenia) based on genome sequencing.</title>
        <authorList>
            <person name="Grover C.E."/>
            <person name="Arick M.A. 2nd"/>
            <person name="Thrash A."/>
            <person name="Conover J.L."/>
            <person name="Sanders W.S."/>
            <person name="Peterson D.G."/>
            <person name="Frelichowski J.E."/>
            <person name="Scheffler J.A."/>
            <person name="Scheffler B.E."/>
            <person name="Wendel J.F."/>
        </authorList>
    </citation>
    <scope>NUCLEOTIDE SEQUENCE [LARGE SCALE GENOMIC DNA]</scope>
    <source>
        <strain evidence="2">1</strain>
        <tissue evidence="2">Leaf</tissue>
    </source>
</reference>
<organism evidence="2 3">
    <name type="scientific">Gossypium schwendimanii</name>
    <name type="common">Cotton</name>
    <dbReference type="NCBI Taxonomy" id="34291"/>
    <lineage>
        <taxon>Eukaryota</taxon>
        <taxon>Viridiplantae</taxon>
        <taxon>Streptophyta</taxon>
        <taxon>Embryophyta</taxon>
        <taxon>Tracheophyta</taxon>
        <taxon>Spermatophyta</taxon>
        <taxon>Magnoliopsida</taxon>
        <taxon>eudicotyledons</taxon>
        <taxon>Gunneridae</taxon>
        <taxon>Pentapetalae</taxon>
        <taxon>rosids</taxon>
        <taxon>malvids</taxon>
        <taxon>Malvales</taxon>
        <taxon>Malvaceae</taxon>
        <taxon>Malvoideae</taxon>
        <taxon>Gossypium</taxon>
    </lineage>
</organism>
<feature type="non-terminal residue" evidence="2">
    <location>
        <position position="30"/>
    </location>
</feature>
<name>A0A7J9LQZ4_GOSSC</name>
<evidence type="ECO:0000313" key="2">
    <source>
        <dbReference type="EMBL" id="MBA0861242.1"/>
    </source>
</evidence>
<protein>
    <submittedName>
        <fullName evidence="2">Uncharacterized protein</fullName>
    </submittedName>
</protein>